<accession>A0A0C5VST6</accession>
<dbReference type="PROSITE" id="PS51257">
    <property type="entry name" value="PROKAR_LIPOPROTEIN"/>
    <property type="match status" value="1"/>
</dbReference>
<dbReference type="AlphaFoldDB" id="A0A0C5VST6"/>
<dbReference type="Pfam" id="PF12895">
    <property type="entry name" value="ANAPC3"/>
    <property type="match status" value="1"/>
</dbReference>
<sequence length="579" mass="64417">MLVKQTLMLASYTLLSVLVASCAGQEVATDTTPPVTDQTTPATQPEQSLSAKQSLDGQTIYSVLTAEMAIDRGEYPLAGSLYYHLAEETRDAGAAKKAANIAQMLGDMKAAKAASEIWLESEPDDVQANQSATLASIRLGELDDAKKYLERTLALNPKSSAGVFLSDTSAFNDDDLRSLQQLITSLTEQYSDNASLWFSDAELKYHLNNTTGALESINHSLKLQNTIDAYLLKAQILFRDQQDKKAIATLDQALKAFPLERRIVVYKTQQLSRLGRPADAIPTLQDYLEQNTDDEPLMALLARIAIDANEPELARSLYQTLEQNNTFTNEAHYYLAHLDENNGDIQSAMQHLKRITPSEYYIPAVSQQVQILMTEQKVDDAQSLLDQQLKTYPDQPALYNIYAGLLSQNGANSEAFDKLTEGLKQFPENIELLYSRALFAEPLGKLDIVEQDLLKVIELEPDNASALNALGYTWADHNMKLDQALTMIEKAHQLNPDDAATMDSLGWVHYRMGNTEQAIKYLSQAFSKSPNHEIAAHLGEVLYKSGQIEEAENVWKKGYEDNPDSTILNDTVRRMKGHS</sequence>
<keyword evidence="3" id="KW-0732">Signal</keyword>
<dbReference type="PROSITE" id="PS50005">
    <property type="entry name" value="TPR"/>
    <property type="match status" value="1"/>
</dbReference>
<dbReference type="InterPro" id="IPR019734">
    <property type="entry name" value="TPR_rpt"/>
</dbReference>
<protein>
    <submittedName>
        <fullName evidence="4">Tfp pilus assembly protein PilF</fullName>
    </submittedName>
</protein>
<evidence type="ECO:0000256" key="2">
    <source>
        <dbReference type="SAM" id="MobiDB-lite"/>
    </source>
</evidence>
<dbReference type="PANTHER" id="PTHR12558:SF13">
    <property type="entry name" value="CELL DIVISION CYCLE PROTEIN 27 HOMOLOG"/>
    <property type="match status" value="1"/>
</dbReference>
<dbReference type="SMART" id="SM00028">
    <property type="entry name" value="TPR"/>
    <property type="match status" value="7"/>
</dbReference>
<dbReference type="STRING" id="1445510.YC6258_04376"/>
<dbReference type="KEGG" id="gsn:YC6258_04376"/>
<organism evidence="4 5">
    <name type="scientific">Gynuella sunshinyii YC6258</name>
    <dbReference type="NCBI Taxonomy" id="1445510"/>
    <lineage>
        <taxon>Bacteria</taxon>
        <taxon>Pseudomonadati</taxon>
        <taxon>Pseudomonadota</taxon>
        <taxon>Gammaproteobacteria</taxon>
        <taxon>Oceanospirillales</taxon>
        <taxon>Saccharospirillaceae</taxon>
        <taxon>Gynuella</taxon>
    </lineage>
</organism>
<evidence type="ECO:0000256" key="3">
    <source>
        <dbReference type="SAM" id="SignalP"/>
    </source>
</evidence>
<dbReference type="Pfam" id="PF14559">
    <property type="entry name" value="TPR_19"/>
    <property type="match status" value="1"/>
</dbReference>
<feature type="signal peptide" evidence="3">
    <location>
        <begin position="1"/>
        <end position="28"/>
    </location>
</feature>
<keyword evidence="1" id="KW-0802">TPR repeat</keyword>
<keyword evidence="5" id="KW-1185">Reference proteome</keyword>
<dbReference type="SUPFAM" id="SSF48452">
    <property type="entry name" value="TPR-like"/>
    <property type="match status" value="3"/>
</dbReference>
<gene>
    <name evidence="4" type="ORF">YC6258_04376</name>
</gene>
<dbReference type="Pfam" id="PF13174">
    <property type="entry name" value="TPR_6"/>
    <property type="match status" value="1"/>
</dbReference>
<dbReference type="HOGENOM" id="CLU_007251_4_0_6"/>
<dbReference type="PANTHER" id="PTHR12558">
    <property type="entry name" value="CELL DIVISION CYCLE 16,23,27"/>
    <property type="match status" value="1"/>
</dbReference>
<dbReference type="InterPro" id="IPR011990">
    <property type="entry name" value="TPR-like_helical_dom_sf"/>
</dbReference>
<dbReference type="Proteomes" id="UP000032266">
    <property type="component" value="Chromosome"/>
</dbReference>
<proteinExistence type="predicted"/>
<dbReference type="Gene3D" id="1.25.40.10">
    <property type="entry name" value="Tetratricopeptide repeat domain"/>
    <property type="match status" value="2"/>
</dbReference>
<dbReference type="RefSeq" id="WP_044618417.1">
    <property type="nucleotide sequence ID" value="NZ_CP007142.1"/>
</dbReference>
<feature type="chain" id="PRO_5002183870" evidence="3">
    <location>
        <begin position="29"/>
        <end position="579"/>
    </location>
</feature>
<name>A0A0C5VST6_9GAMM</name>
<dbReference type="EMBL" id="CP007142">
    <property type="protein sequence ID" value="AJQ96408.1"/>
    <property type="molecule type" value="Genomic_DNA"/>
</dbReference>
<feature type="repeat" description="TPR" evidence="1">
    <location>
        <begin position="499"/>
        <end position="532"/>
    </location>
</feature>
<reference evidence="4 5" key="1">
    <citation type="submission" date="2014-01" db="EMBL/GenBank/DDBJ databases">
        <title>Full genme sequencing of cellulolytic bacterium Gynuella sunshinyii YC6258T gen. nov., sp. nov.</title>
        <authorList>
            <person name="Khan H."/>
            <person name="Chung E.J."/>
            <person name="Chung Y.R."/>
        </authorList>
    </citation>
    <scope>NUCLEOTIDE SEQUENCE [LARGE SCALE GENOMIC DNA]</scope>
    <source>
        <strain evidence="4 5">YC6258</strain>
    </source>
</reference>
<evidence type="ECO:0000256" key="1">
    <source>
        <dbReference type="PROSITE-ProRule" id="PRU00339"/>
    </source>
</evidence>
<feature type="region of interest" description="Disordered" evidence="2">
    <location>
        <begin position="29"/>
        <end position="51"/>
    </location>
</feature>
<dbReference type="OrthoDB" id="9766710at2"/>
<feature type="compositionally biased region" description="Low complexity" evidence="2">
    <location>
        <begin position="29"/>
        <end position="45"/>
    </location>
</feature>
<evidence type="ECO:0000313" key="4">
    <source>
        <dbReference type="EMBL" id="AJQ96408.1"/>
    </source>
</evidence>
<evidence type="ECO:0000313" key="5">
    <source>
        <dbReference type="Proteomes" id="UP000032266"/>
    </source>
</evidence>